<feature type="chain" id="PRO_5008581764" evidence="1">
    <location>
        <begin position="24"/>
        <end position="172"/>
    </location>
</feature>
<evidence type="ECO:0000313" key="2">
    <source>
        <dbReference type="EMBL" id="JAS32780.1"/>
    </source>
</evidence>
<reference evidence="2" key="1">
    <citation type="submission" date="2015-12" db="EMBL/GenBank/DDBJ databases">
        <title>De novo transcriptome assembly of four potential Pierce s Disease insect vectors from Arizona vineyards.</title>
        <authorList>
            <person name="Tassone E.E."/>
        </authorList>
    </citation>
    <scope>NUCLEOTIDE SEQUENCE</scope>
</reference>
<gene>
    <name evidence="2" type="ORF">g.6976</name>
</gene>
<sequence length="172" mass="19491">MAALPVAYQVLLGVTVIFNLGMAEHISEAFTSKIKVPDYNNDLWLKETNFVEDSEPSAIFWQVFEKPRVNKYTENYLKTIINTVNRLNSLYKSQSKSIPKTQNQEIKLERKTTQGTGTTELYSETSSKELDSSVVPVVEELPGVMSLPSQMEVDKSQKFTHSIRYGYGKSVI</sequence>
<proteinExistence type="predicted"/>
<feature type="signal peptide" evidence="1">
    <location>
        <begin position="1"/>
        <end position="23"/>
    </location>
</feature>
<dbReference type="EMBL" id="GEDC01004518">
    <property type="protein sequence ID" value="JAS32780.1"/>
    <property type="molecule type" value="Transcribed_RNA"/>
</dbReference>
<protein>
    <submittedName>
        <fullName evidence="2">Uncharacterized protein</fullName>
    </submittedName>
</protein>
<accession>A0A1B6E4B7</accession>
<dbReference type="AlphaFoldDB" id="A0A1B6E4B7"/>
<evidence type="ECO:0000256" key="1">
    <source>
        <dbReference type="SAM" id="SignalP"/>
    </source>
</evidence>
<organism evidence="2">
    <name type="scientific">Clastoptera arizonana</name>
    <name type="common">Arizona spittle bug</name>
    <dbReference type="NCBI Taxonomy" id="38151"/>
    <lineage>
        <taxon>Eukaryota</taxon>
        <taxon>Metazoa</taxon>
        <taxon>Ecdysozoa</taxon>
        <taxon>Arthropoda</taxon>
        <taxon>Hexapoda</taxon>
        <taxon>Insecta</taxon>
        <taxon>Pterygota</taxon>
        <taxon>Neoptera</taxon>
        <taxon>Paraneoptera</taxon>
        <taxon>Hemiptera</taxon>
        <taxon>Auchenorrhyncha</taxon>
        <taxon>Cercopoidea</taxon>
        <taxon>Clastopteridae</taxon>
        <taxon>Clastoptera</taxon>
    </lineage>
</organism>
<name>A0A1B6E4B7_9HEMI</name>
<keyword evidence="1" id="KW-0732">Signal</keyword>